<proteinExistence type="inferred from homology"/>
<evidence type="ECO:0000256" key="1">
    <source>
        <dbReference type="ARBA" id="ARBA00006865"/>
    </source>
</evidence>
<dbReference type="CDD" id="cd08023">
    <property type="entry name" value="GH16_laminarinase_like"/>
    <property type="match status" value="1"/>
</dbReference>
<dbReference type="PANTHER" id="PTHR10963:SF55">
    <property type="entry name" value="GLYCOSIDE HYDROLASE FAMILY 16 PROTEIN"/>
    <property type="match status" value="1"/>
</dbReference>
<reference evidence="5" key="1">
    <citation type="submission" date="2020-05" db="EMBL/GenBank/DDBJ databases">
        <title>Frigoriglobus tundricola gen. nov., sp. nov., a psychrotolerant cellulolytic planctomycete of the family Gemmataceae with two divergent copies of 16S rRNA gene.</title>
        <authorList>
            <person name="Kulichevskaya I.S."/>
            <person name="Ivanova A.A."/>
            <person name="Naumoff D.G."/>
            <person name="Beletsky A.V."/>
            <person name="Rijpstra W.I.C."/>
            <person name="Sinninghe Damste J.S."/>
            <person name="Mardanov A.V."/>
            <person name="Ravin N.V."/>
            <person name="Dedysh S.N."/>
        </authorList>
    </citation>
    <scope>NUCLEOTIDE SEQUENCE [LARGE SCALE GENOMIC DNA]</scope>
    <source>
        <strain evidence="5">PL17</strain>
    </source>
</reference>
<keyword evidence="2" id="KW-0732">Signal</keyword>
<dbReference type="Pfam" id="PF00722">
    <property type="entry name" value="Glyco_hydro_16"/>
    <property type="match status" value="1"/>
</dbReference>
<evidence type="ECO:0000256" key="2">
    <source>
        <dbReference type="SAM" id="SignalP"/>
    </source>
</evidence>
<dbReference type="InterPro" id="IPR013320">
    <property type="entry name" value="ConA-like_dom_sf"/>
</dbReference>
<dbReference type="EMBL" id="CP053452">
    <property type="protein sequence ID" value="QJW99440.1"/>
    <property type="molecule type" value="Genomic_DNA"/>
</dbReference>
<dbReference type="GO" id="GO:0004553">
    <property type="term" value="F:hydrolase activity, hydrolyzing O-glycosyl compounds"/>
    <property type="evidence" value="ECO:0007669"/>
    <property type="project" value="InterPro"/>
</dbReference>
<evidence type="ECO:0000313" key="4">
    <source>
        <dbReference type="EMBL" id="QJW99440.1"/>
    </source>
</evidence>
<gene>
    <name evidence="4" type="ORF">FTUN_7052</name>
</gene>
<accession>A0A6M5Z1C1</accession>
<keyword evidence="4" id="KW-0378">Hydrolase</keyword>
<feature type="domain" description="GH16" evidence="3">
    <location>
        <begin position="23"/>
        <end position="303"/>
    </location>
</feature>
<dbReference type="RefSeq" id="WP_171474408.1">
    <property type="nucleotide sequence ID" value="NZ_CP053452.2"/>
</dbReference>
<feature type="chain" id="PRO_5026838016" evidence="2">
    <location>
        <begin position="23"/>
        <end position="319"/>
    </location>
</feature>
<dbReference type="AlphaFoldDB" id="A0A6M5Z1C1"/>
<dbReference type="GO" id="GO:0005975">
    <property type="term" value="P:carbohydrate metabolic process"/>
    <property type="evidence" value="ECO:0007669"/>
    <property type="project" value="InterPro"/>
</dbReference>
<dbReference type="KEGG" id="ftj:FTUN_7052"/>
<evidence type="ECO:0000259" key="3">
    <source>
        <dbReference type="PROSITE" id="PS51762"/>
    </source>
</evidence>
<dbReference type="InterPro" id="IPR050546">
    <property type="entry name" value="Glycosyl_Hydrlase_16"/>
</dbReference>
<evidence type="ECO:0000313" key="5">
    <source>
        <dbReference type="Proteomes" id="UP000503447"/>
    </source>
</evidence>
<dbReference type="Proteomes" id="UP000503447">
    <property type="component" value="Chromosome"/>
</dbReference>
<dbReference type="PROSITE" id="PS51762">
    <property type="entry name" value="GH16_2"/>
    <property type="match status" value="1"/>
</dbReference>
<feature type="signal peptide" evidence="2">
    <location>
        <begin position="1"/>
        <end position="22"/>
    </location>
</feature>
<dbReference type="SUPFAM" id="SSF49899">
    <property type="entry name" value="Concanavalin A-like lectins/glucanases"/>
    <property type="match status" value="1"/>
</dbReference>
<comment type="similarity">
    <text evidence="1">Belongs to the glycosyl hydrolase 16 family.</text>
</comment>
<protein>
    <submittedName>
        <fullName evidence="4">Retaining glycoside hydrolase</fullName>
    </submittedName>
</protein>
<dbReference type="PANTHER" id="PTHR10963">
    <property type="entry name" value="GLYCOSYL HYDROLASE-RELATED"/>
    <property type="match status" value="1"/>
</dbReference>
<dbReference type="InterPro" id="IPR000757">
    <property type="entry name" value="Beta-glucanase-like"/>
</dbReference>
<organism evidence="4 5">
    <name type="scientific">Frigoriglobus tundricola</name>
    <dbReference type="NCBI Taxonomy" id="2774151"/>
    <lineage>
        <taxon>Bacteria</taxon>
        <taxon>Pseudomonadati</taxon>
        <taxon>Planctomycetota</taxon>
        <taxon>Planctomycetia</taxon>
        <taxon>Gemmatales</taxon>
        <taxon>Gemmataceae</taxon>
        <taxon>Frigoriglobus</taxon>
    </lineage>
</organism>
<dbReference type="Gene3D" id="2.60.120.200">
    <property type="match status" value="1"/>
</dbReference>
<sequence>MFPSRLVALLLPFVLVAALVSAAPSAADDPPAGWKLTWSDEFDGKDIDRTKWDFDLGNGFFNYDANQWISGWGNDELQYYTREPENAFVKDGMLHIRAVKESRDGCGYTSAKLKSKKRDGTVLFAQKYGRFEFRAQMPTGKGVWPALWMLPADDKYGTWAASGEIDVLEAKGHEPNKILGTIHFGGKWPSNTEASKTYDFPAKGTIADFHVYAVEWEPGAIRWLVDDKVFATQSFWWSSRRADGAKPTKDADLNPWPAPFDQPFYLIMNVAVGGKFPGKPEKTTAFPVEMVVDYVRAYEKVGGYGNVKPRGTGKLPFEK</sequence>
<name>A0A6M5Z1C1_9BACT</name>
<keyword evidence="5" id="KW-1185">Reference proteome</keyword>